<keyword evidence="3" id="KW-1185">Reference proteome</keyword>
<protein>
    <submittedName>
        <fullName evidence="2">Uncharacterized protein</fullName>
    </submittedName>
</protein>
<dbReference type="AlphaFoldDB" id="A0AAN6ZVR1"/>
<proteinExistence type="predicted"/>
<feature type="region of interest" description="Disordered" evidence="1">
    <location>
        <begin position="1"/>
        <end position="38"/>
    </location>
</feature>
<accession>A0AAN6ZVR1</accession>
<evidence type="ECO:0000313" key="2">
    <source>
        <dbReference type="EMBL" id="KAK4152692.1"/>
    </source>
</evidence>
<comment type="caution">
    <text evidence="2">The sequence shown here is derived from an EMBL/GenBank/DDBJ whole genome shotgun (WGS) entry which is preliminary data.</text>
</comment>
<evidence type="ECO:0000256" key="1">
    <source>
        <dbReference type="SAM" id="MobiDB-lite"/>
    </source>
</evidence>
<gene>
    <name evidence="2" type="ORF">C8A00DRAFT_34608</name>
</gene>
<reference evidence="2" key="2">
    <citation type="submission" date="2023-05" db="EMBL/GenBank/DDBJ databases">
        <authorList>
            <consortium name="Lawrence Berkeley National Laboratory"/>
            <person name="Steindorff A."/>
            <person name="Hensen N."/>
            <person name="Bonometti L."/>
            <person name="Westerberg I."/>
            <person name="Brannstrom I.O."/>
            <person name="Guillou S."/>
            <person name="Cros-Aarteil S."/>
            <person name="Calhoun S."/>
            <person name="Haridas S."/>
            <person name="Kuo A."/>
            <person name="Mondo S."/>
            <person name="Pangilinan J."/>
            <person name="Riley R."/>
            <person name="Labutti K."/>
            <person name="Andreopoulos B."/>
            <person name="Lipzen A."/>
            <person name="Chen C."/>
            <person name="Yanf M."/>
            <person name="Daum C."/>
            <person name="Ng V."/>
            <person name="Clum A."/>
            <person name="Ohm R."/>
            <person name="Martin F."/>
            <person name="Silar P."/>
            <person name="Natvig D."/>
            <person name="Lalanne C."/>
            <person name="Gautier V."/>
            <person name="Ament-Velasquez S.L."/>
            <person name="Kruys A."/>
            <person name="Hutchinson M.I."/>
            <person name="Powell A.J."/>
            <person name="Barry K."/>
            <person name="Miller A.N."/>
            <person name="Grigoriev I.V."/>
            <person name="Debuchy R."/>
            <person name="Gladieux P."/>
            <person name="Thoren M.H."/>
            <person name="Johannesson H."/>
        </authorList>
    </citation>
    <scope>NUCLEOTIDE SEQUENCE</scope>
    <source>
        <strain evidence="2">CBS 538.74</strain>
    </source>
</reference>
<name>A0AAN6ZVR1_9PEZI</name>
<feature type="region of interest" description="Disordered" evidence="1">
    <location>
        <begin position="198"/>
        <end position="245"/>
    </location>
</feature>
<reference evidence="2" key="1">
    <citation type="journal article" date="2023" name="Mol. Phylogenet. Evol.">
        <title>Genome-scale phylogeny and comparative genomics of the fungal order Sordariales.</title>
        <authorList>
            <person name="Hensen N."/>
            <person name="Bonometti L."/>
            <person name="Westerberg I."/>
            <person name="Brannstrom I.O."/>
            <person name="Guillou S."/>
            <person name="Cros-Aarteil S."/>
            <person name="Calhoun S."/>
            <person name="Haridas S."/>
            <person name="Kuo A."/>
            <person name="Mondo S."/>
            <person name="Pangilinan J."/>
            <person name="Riley R."/>
            <person name="LaButti K."/>
            <person name="Andreopoulos B."/>
            <person name="Lipzen A."/>
            <person name="Chen C."/>
            <person name="Yan M."/>
            <person name="Daum C."/>
            <person name="Ng V."/>
            <person name="Clum A."/>
            <person name="Steindorff A."/>
            <person name="Ohm R.A."/>
            <person name="Martin F."/>
            <person name="Silar P."/>
            <person name="Natvig D.O."/>
            <person name="Lalanne C."/>
            <person name="Gautier V."/>
            <person name="Ament-Velasquez S.L."/>
            <person name="Kruys A."/>
            <person name="Hutchinson M.I."/>
            <person name="Powell A.J."/>
            <person name="Barry K."/>
            <person name="Miller A.N."/>
            <person name="Grigoriev I.V."/>
            <person name="Debuchy R."/>
            <person name="Gladieux P."/>
            <person name="Hiltunen Thoren M."/>
            <person name="Johannesson H."/>
        </authorList>
    </citation>
    <scope>NUCLEOTIDE SEQUENCE</scope>
    <source>
        <strain evidence="2">CBS 538.74</strain>
    </source>
</reference>
<dbReference type="Proteomes" id="UP001302745">
    <property type="component" value="Unassembled WGS sequence"/>
</dbReference>
<organism evidence="2 3">
    <name type="scientific">Chaetomidium leptoderma</name>
    <dbReference type="NCBI Taxonomy" id="669021"/>
    <lineage>
        <taxon>Eukaryota</taxon>
        <taxon>Fungi</taxon>
        <taxon>Dikarya</taxon>
        <taxon>Ascomycota</taxon>
        <taxon>Pezizomycotina</taxon>
        <taxon>Sordariomycetes</taxon>
        <taxon>Sordariomycetidae</taxon>
        <taxon>Sordariales</taxon>
        <taxon>Chaetomiaceae</taxon>
        <taxon>Chaetomidium</taxon>
    </lineage>
</organism>
<feature type="compositionally biased region" description="Low complexity" evidence="1">
    <location>
        <begin position="198"/>
        <end position="209"/>
    </location>
</feature>
<dbReference type="EMBL" id="MU856965">
    <property type="protein sequence ID" value="KAK4152692.1"/>
    <property type="molecule type" value="Genomic_DNA"/>
</dbReference>
<evidence type="ECO:0000313" key="3">
    <source>
        <dbReference type="Proteomes" id="UP001302745"/>
    </source>
</evidence>
<sequence length="380" mass="40774">MSARPTGDSKAGASYASVRRAHSSPARPAQTRGIAPGNVKWTTSSQHALFCAEYDISRPPSKTDVGIDWINQSILAACTAADSKPAGHAWFWPHRHHRAHAQPLPEDPFFSHHPRSPGIKRRQHKALQNTGITAVLEEVHVSRDLPVVAAATRKYLQQGVSALCAALGLAWVVRVVLNHGAELDWLYEGFYPTSSSSASAAAPASSGSATKGDDAPSTPSEDFIVAVTGGDPDASSRDQVEQGSSSSSSIIIPAVLDVVYAADEKTGVVDKHQLLRSGDGVVFVDARGGKLQKEHVQALLGYVEEQGICEGTLGERVISATEFKQFWEEFRAKENISDKVPSPYNLTTPALKLEGDTFVVCADVFSQLIAGDNPRFEDAR</sequence>